<feature type="transmembrane region" description="Helical" evidence="1">
    <location>
        <begin position="49"/>
        <end position="72"/>
    </location>
</feature>
<accession>A0A098QVR8</accession>
<keyword evidence="1" id="KW-0472">Membrane</keyword>
<evidence type="ECO:0000259" key="2">
    <source>
        <dbReference type="Pfam" id="PF14242"/>
    </source>
</evidence>
<dbReference type="Pfam" id="PF14242">
    <property type="entry name" value="DUF4342"/>
    <property type="match status" value="1"/>
</dbReference>
<dbReference type="STRING" id="1480694.DC28_09030"/>
<dbReference type="AlphaFoldDB" id="A0A098QVR8"/>
<keyword evidence="1" id="KW-1133">Transmembrane helix</keyword>
<keyword evidence="4" id="KW-1185">Reference proteome</keyword>
<comment type="caution">
    <text evidence="3">The sequence shown here is derived from an EMBL/GenBank/DDBJ whole genome shotgun (WGS) entry which is preliminary data.</text>
</comment>
<dbReference type="OrthoDB" id="677607at2"/>
<dbReference type="eggNOG" id="COG1308">
    <property type="taxonomic scope" value="Bacteria"/>
</dbReference>
<organism evidence="3 4">
    <name type="scientific">Spirochaeta lutea</name>
    <dbReference type="NCBI Taxonomy" id="1480694"/>
    <lineage>
        <taxon>Bacteria</taxon>
        <taxon>Pseudomonadati</taxon>
        <taxon>Spirochaetota</taxon>
        <taxon>Spirochaetia</taxon>
        <taxon>Spirochaetales</taxon>
        <taxon>Spirochaetaceae</taxon>
        <taxon>Spirochaeta</taxon>
    </lineage>
</organism>
<protein>
    <recommendedName>
        <fullName evidence="2">DUF4342 domain-containing protein</fullName>
    </recommendedName>
</protein>
<sequence>MSQKEEFKFNGSELVERIKELIHQGNVRKITIKKENGEVLFEIPVTAGVAVGGALTLFAPVLAAIGAAAALLTHVRVEVQRIDGHDD</sequence>
<reference evidence="3 4" key="1">
    <citation type="submission" date="2014-05" db="EMBL/GenBank/DDBJ databases">
        <title>De novo Genome Sequence of Spirocheata sp.</title>
        <authorList>
            <person name="Shivani Y."/>
            <person name="Subhash Y."/>
            <person name="Tushar L."/>
            <person name="Sasikala C."/>
            <person name="Ramana C.V."/>
        </authorList>
    </citation>
    <scope>NUCLEOTIDE SEQUENCE [LARGE SCALE GENOMIC DNA]</scope>
    <source>
        <strain evidence="3 4">JC230</strain>
    </source>
</reference>
<dbReference type="RefSeq" id="WP_037547806.1">
    <property type="nucleotide sequence ID" value="NZ_JNUP01000064.1"/>
</dbReference>
<dbReference type="Proteomes" id="UP000029692">
    <property type="component" value="Unassembled WGS sequence"/>
</dbReference>
<feature type="domain" description="DUF4342" evidence="2">
    <location>
        <begin position="3"/>
        <end position="81"/>
    </location>
</feature>
<keyword evidence="1" id="KW-0812">Transmembrane</keyword>
<evidence type="ECO:0000313" key="4">
    <source>
        <dbReference type="Proteomes" id="UP000029692"/>
    </source>
</evidence>
<evidence type="ECO:0000256" key="1">
    <source>
        <dbReference type="SAM" id="Phobius"/>
    </source>
</evidence>
<name>A0A098QVR8_9SPIO</name>
<gene>
    <name evidence="3" type="ORF">DC28_09030</name>
</gene>
<evidence type="ECO:0000313" key="3">
    <source>
        <dbReference type="EMBL" id="KGE71930.1"/>
    </source>
</evidence>
<dbReference type="EMBL" id="JNUP01000064">
    <property type="protein sequence ID" value="KGE71930.1"/>
    <property type="molecule type" value="Genomic_DNA"/>
</dbReference>
<proteinExistence type="predicted"/>
<dbReference type="InterPro" id="IPR025642">
    <property type="entry name" value="DUF4342"/>
</dbReference>